<protein>
    <recommendedName>
        <fullName evidence="2">RNA polymerase-associated protein LEO1</fullName>
    </recommendedName>
</protein>
<dbReference type="PANTHER" id="PTHR23146">
    <property type="entry name" value="LEO1 PROTEIN"/>
    <property type="match status" value="1"/>
</dbReference>
<evidence type="ECO:0000313" key="4">
    <source>
        <dbReference type="EMBL" id="RXM93419.1"/>
    </source>
</evidence>
<evidence type="ECO:0000256" key="2">
    <source>
        <dbReference type="ARBA" id="ARBA00019689"/>
    </source>
</evidence>
<comment type="similarity">
    <text evidence="1">Belongs to the LEO1 family.</text>
</comment>
<dbReference type="GO" id="GO:1990269">
    <property type="term" value="F:RNA polymerase II C-terminal domain phosphoserine binding"/>
    <property type="evidence" value="ECO:0007669"/>
    <property type="project" value="TreeGrafter"/>
</dbReference>
<evidence type="ECO:0000256" key="3">
    <source>
        <dbReference type="SAM" id="MobiDB-lite"/>
    </source>
</evidence>
<feature type="compositionally biased region" description="Acidic residues" evidence="3">
    <location>
        <begin position="548"/>
        <end position="557"/>
    </location>
</feature>
<organism evidence="4 5">
    <name type="scientific">Acipenser ruthenus</name>
    <name type="common">Sterlet sturgeon</name>
    <dbReference type="NCBI Taxonomy" id="7906"/>
    <lineage>
        <taxon>Eukaryota</taxon>
        <taxon>Metazoa</taxon>
        <taxon>Chordata</taxon>
        <taxon>Craniata</taxon>
        <taxon>Vertebrata</taxon>
        <taxon>Euteleostomi</taxon>
        <taxon>Actinopterygii</taxon>
        <taxon>Chondrostei</taxon>
        <taxon>Acipenseriformes</taxon>
        <taxon>Acipenseridae</taxon>
        <taxon>Acipenser</taxon>
    </lineage>
</organism>
<proteinExistence type="inferred from homology"/>
<evidence type="ECO:0000256" key="1">
    <source>
        <dbReference type="ARBA" id="ARBA00010903"/>
    </source>
</evidence>
<accession>A0A444UZ49</accession>
<feature type="region of interest" description="Disordered" evidence="3">
    <location>
        <begin position="31"/>
        <end position="331"/>
    </location>
</feature>
<dbReference type="Pfam" id="PF04004">
    <property type="entry name" value="Leo1"/>
    <property type="match status" value="1"/>
</dbReference>
<dbReference type="EMBL" id="SCEB01004654">
    <property type="protein sequence ID" value="RXM93419.1"/>
    <property type="molecule type" value="Genomic_DNA"/>
</dbReference>
<feature type="compositionally biased region" description="Basic and acidic residues" evidence="3">
    <location>
        <begin position="190"/>
        <end position="258"/>
    </location>
</feature>
<feature type="compositionally biased region" description="Acidic residues" evidence="3">
    <location>
        <begin position="312"/>
        <end position="327"/>
    </location>
</feature>
<dbReference type="GO" id="GO:0016593">
    <property type="term" value="C:Cdc73/Paf1 complex"/>
    <property type="evidence" value="ECO:0007669"/>
    <property type="project" value="InterPro"/>
</dbReference>
<dbReference type="GO" id="GO:0006368">
    <property type="term" value="P:transcription elongation by RNA polymerase II"/>
    <property type="evidence" value="ECO:0007669"/>
    <property type="project" value="InterPro"/>
</dbReference>
<feature type="compositionally biased region" description="Basic and acidic residues" evidence="3">
    <location>
        <begin position="275"/>
        <end position="285"/>
    </location>
</feature>
<feature type="region of interest" description="Disordered" evidence="3">
    <location>
        <begin position="521"/>
        <end position="648"/>
    </location>
</feature>
<dbReference type="PANTHER" id="PTHR23146:SF0">
    <property type="entry name" value="RNA POLYMERASE-ASSOCIATED PROTEIN LEO1"/>
    <property type="match status" value="1"/>
</dbReference>
<sequence length="648" mass="72502">MDVEHMAGSTLQAMAEAVEKAYVVVICISPKYKESPNCRTGQPSNKELFGDDSEDEHGSQHSGSDNRSERSDDQSEASVHSEQEDNEHSDVEQHSGSEGHHDEEDGGHRSNTGSPRSEAGSPRSEAGSPRSEAGSPRSEVPSPRSEAPSPRSEAASAHSEAGSPRSEAASPRSEAASPRSEAASPMSHADSPHSEAEGSGKEAHSEDEKWAKSDESDDEAKPQHSDEDHRRSDDEDEEQREHKSESPKGSDSEDDFVRQKHKKTVASDSDSDSDAGGHKESKPAADDLFGEADDISSDSDTEKPTTPGQPLDNEDGMDADHPEEEPVPETRIEVEIPKVNTDLGSDLYFVKLPNFLSVEPRPFDPQYYEDEFEDEEMLDEEGRTRLKLKVENTIRWKTRRDEDGTEIRESNARIVKWSDGSMSLHLGNEVFDVYKAPLQGDHNHLFIRQGTGLQGQAVFKTKLTFRPHSTDSATHRKMTLSLADRCSKTQKIRILPMAGRDPESQRNEMIKKEEERLRASIRRESQQRRMREKQHQRGLSANYLEPDRYEEEEEGEESISLAAIKSKYRGGSGIREERARIYSSDSDEGSDEDRAQRLLKAKKLDSDEEGESSGKRKAEDDDDDDDHEKSMKKPKKYVISDEEDEEDE</sequence>
<feature type="compositionally biased region" description="Basic and acidic residues" evidence="3">
    <location>
        <begin position="521"/>
        <end position="535"/>
    </location>
</feature>
<comment type="caution">
    <text evidence="4">The sequence shown here is derived from an EMBL/GenBank/DDBJ whole genome shotgun (WGS) entry which is preliminary data.</text>
</comment>
<gene>
    <name evidence="4" type="ORF">EOD39_19097</name>
</gene>
<evidence type="ECO:0000313" key="5">
    <source>
        <dbReference type="Proteomes" id="UP000289886"/>
    </source>
</evidence>
<name>A0A444UZ49_ACIRT</name>
<dbReference type="Proteomes" id="UP000289886">
    <property type="component" value="Unassembled WGS sequence"/>
</dbReference>
<feature type="compositionally biased region" description="Low complexity" evidence="3">
    <location>
        <begin position="135"/>
        <end position="185"/>
    </location>
</feature>
<feature type="compositionally biased region" description="Basic and acidic residues" evidence="3">
    <location>
        <begin position="56"/>
        <end position="108"/>
    </location>
</feature>
<dbReference type="AlphaFoldDB" id="A0A444UZ49"/>
<dbReference type="InterPro" id="IPR007149">
    <property type="entry name" value="Leo1"/>
</dbReference>
<reference evidence="4 5" key="1">
    <citation type="submission" date="2019-01" db="EMBL/GenBank/DDBJ databases">
        <title>Draft Genome and Complete Hox-Cluster Characterization of the Sterlet Sturgeon (Acipenser ruthenus).</title>
        <authorList>
            <person name="Wei Q."/>
        </authorList>
    </citation>
    <scope>NUCLEOTIDE SEQUENCE [LARGE SCALE GENOMIC DNA]</scope>
    <source>
        <strain evidence="4">WHYD16114868_AA</strain>
        <tissue evidence="4">Blood</tissue>
    </source>
</reference>
<feature type="compositionally biased region" description="Acidic residues" evidence="3">
    <location>
        <begin position="288"/>
        <end position="299"/>
    </location>
</feature>
<keyword evidence="5" id="KW-1185">Reference proteome</keyword>
<dbReference type="GO" id="GO:0032968">
    <property type="term" value="P:positive regulation of transcription elongation by RNA polymerase II"/>
    <property type="evidence" value="ECO:0007669"/>
    <property type="project" value="TreeGrafter"/>
</dbReference>